<organism evidence="1 2">
    <name type="scientific">Cuscuta campestris</name>
    <dbReference type="NCBI Taxonomy" id="132261"/>
    <lineage>
        <taxon>Eukaryota</taxon>
        <taxon>Viridiplantae</taxon>
        <taxon>Streptophyta</taxon>
        <taxon>Embryophyta</taxon>
        <taxon>Tracheophyta</taxon>
        <taxon>Spermatophyta</taxon>
        <taxon>Magnoliopsida</taxon>
        <taxon>eudicotyledons</taxon>
        <taxon>Gunneridae</taxon>
        <taxon>Pentapetalae</taxon>
        <taxon>asterids</taxon>
        <taxon>lamiids</taxon>
        <taxon>Solanales</taxon>
        <taxon>Convolvulaceae</taxon>
        <taxon>Cuscuteae</taxon>
        <taxon>Cuscuta</taxon>
        <taxon>Cuscuta subgen. Grammica</taxon>
        <taxon>Cuscuta sect. Cleistogrammica</taxon>
    </lineage>
</organism>
<sequence length="85" mass="9427">MMVYLVPHEIHVLMRVDGEWTGFGCGADIGDIVRVLFTGTAFPGSWEMPAGRLRKLFPLSALIHGDDEAHLSRAKKKSIEVTFEA</sequence>
<proteinExistence type="predicted"/>
<protein>
    <submittedName>
        <fullName evidence="1">Uncharacterized protein</fullName>
    </submittedName>
</protein>
<keyword evidence="2" id="KW-1185">Reference proteome</keyword>
<dbReference type="Proteomes" id="UP000595140">
    <property type="component" value="Unassembled WGS sequence"/>
</dbReference>
<evidence type="ECO:0000313" key="2">
    <source>
        <dbReference type="Proteomes" id="UP000595140"/>
    </source>
</evidence>
<accession>A0A484KPG0</accession>
<dbReference type="AlphaFoldDB" id="A0A484KPG0"/>
<gene>
    <name evidence="1" type="ORF">CCAM_LOCUS6803</name>
</gene>
<reference evidence="1 2" key="1">
    <citation type="submission" date="2018-04" db="EMBL/GenBank/DDBJ databases">
        <authorList>
            <person name="Vogel A."/>
        </authorList>
    </citation>
    <scope>NUCLEOTIDE SEQUENCE [LARGE SCALE GENOMIC DNA]</scope>
</reference>
<evidence type="ECO:0000313" key="1">
    <source>
        <dbReference type="EMBL" id="VFQ65027.1"/>
    </source>
</evidence>
<name>A0A484KPG0_9ASTE</name>
<dbReference type="EMBL" id="OOIL02000450">
    <property type="protein sequence ID" value="VFQ65027.1"/>
    <property type="molecule type" value="Genomic_DNA"/>
</dbReference>